<dbReference type="STRING" id="1150626.PHAMO_580061"/>
<dbReference type="AlphaFoldDB" id="H8FXR7"/>
<evidence type="ECO:0000259" key="4">
    <source>
        <dbReference type="PROSITE" id="PS51123"/>
    </source>
</evidence>
<proteinExistence type="predicted"/>
<gene>
    <name evidence="5" type="ORF">PHAMO_580061</name>
</gene>
<dbReference type="InterPro" id="IPR036737">
    <property type="entry name" value="OmpA-like_sf"/>
</dbReference>
<dbReference type="RefSeq" id="WP_002731180.1">
    <property type="nucleotide sequence ID" value="NZ_CAHP01000054.1"/>
</dbReference>
<accession>H8FXR7</accession>
<name>H8FXR7_MAGML</name>
<evidence type="ECO:0000313" key="6">
    <source>
        <dbReference type="Proteomes" id="UP000004169"/>
    </source>
</evidence>
<feature type="compositionally biased region" description="Basic and acidic residues" evidence="2">
    <location>
        <begin position="136"/>
        <end position="147"/>
    </location>
</feature>
<evidence type="ECO:0000256" key="3">
    <source>
        <dbReference type="SAM" id="SignalP"/>
    </source>
</evidence>
<dbReference type="InterPro" id="IPR006665">
    <property type="entry name" value="OmpA-like"/>
</dbReference>
<reference evidence="5 6" key="1">
    <citation type="journal article" date="2012" name="J. Bacteriol.">
        <title>Draft Genome Sequence of the Purple Photosynthetic Bacterium Phaeospirillum molischianum DSM120, a Particularly Versatile Bacterium.</title>
        <authorList>
            <person name="Duquesne K."/>
            <person name="Prima V."/>
            <person name="Ji B."/>
            <person name="Rouy Z."/>
            <person name="Medigue C."/>
            <person name="Talla E."/>
            <person name="Sturgis J.N."/>
        </authorList>
    </citation>
    <scope>NUCLEOTIDE SEQUENCE [LARGE SCALE GENOMIC DNA]</scope>
    <source>
        <strain evidence="6">DSM120</strain>
    </source>
</reference>
<evidence type="ECO:0000313" key="5">
    <source>
        <dbReference type="EMBL" id="CCG43155.1"/>
    </source>
</evidence>
<dbReference type="eggNOG" id="COG2885">
    <property type="taxonomic scope" value="Bacteria"/>
</dbReference>
<feature type="region of interest" description="Disordered" evidence="2">
    <location>
        <begin position="67"/>
        <end position="160"/>
    </location>
</feature>
<dbReference type="Pfam" id="PF00691">
    <property type="entry name" value="OmpA"/>
    <property type="match status" value="1"/>
</dbReference>
<evidence type="ECO:0000256" key="1">
    <source>
        <dbReference type="PROSITE-ProRule" id="PRU00473"/>
    </source>
</evidence>
<feature type="region of interest" description="Disordered" evidence="2">
    <location>
        <begin position="172"/>
        <end position="214"/>
    </location>
</feature>
<dbReference type="OrthoDB" id="8448151at2"/>
<dbReference type="PROSITE" id="PS51123">
    <property type="entry name" value="OMPA_2"/>
    <property type="match status" value="1"/>
</dbReference>
<dbReference type="EMBL" id="CAHP01000054">
    <property type="protein sequence ID" value="CCG43155.1"/>
    <property type="molecule type" value="Genomic_DNA"/>
</dbReference>
<comment type="caution">
    <text evidence="5">The sequence shown here is derived from an EMBL/GenBank/DDBJ whole genome shotgun (WGS) entry which is preliminary data.</text>
</comment>
<keyword evidence="6" id="KW-1185">Reference proteome</keyword>
<dbReference type="SUPFAM" id="SSF103088">
    <property type="entry name" value="OmpA-like"/>
    <property type="match status" value="1"/>
</dbReference>
<keyword evidence="1" id="KW-0472">Membrane</keyword>
<evidence type="ECO:0000256" key="2">
    <source>
        <dbReference type="SAM" id="MobiDB-lite"/>
    </source>
</evidence>
<protein>
    <submittedName>
        <fullName evidence="5">Lysophospholipase</fullName>
    </submittedName>
</protein>
<feature type="domain" description="OmpA-like" evidence="4">
    <location>
        <begin position="282"/>
        <end position="390"/>
    </location>
</feature>
<dbReference type="PRINTS" id="PR01217">
    <property type="entry name" value="PRICHEXTENSN"/>
</dbReference>
<feature type="chain" id="PRO_5003611237" evidence="3">
    <location>
        <begin position="27"/>
        <end position="390"/>
    </location>
</feature>
<feature type="signal peptide" evidence="3">
    <location>
        <begin position="1"/>
        <end position="26"/>
    </location>
</feature>
<dbReference type="Proteomes" id="UP000004169">
    <property type="component" value="Unassembled WGS sequence"/>
</dbReference>
<keyword evidence="3" id="KW-0732">Signal</keyword>
<organism evidence="5 6">
    <name type="scientific">Magnetospirillum molischianum DSM 120</name>
    <dbReference type="NCBI Taxonomy" id="1150626"/>
    <lineage>
        <taxon>Bacteria</taxon>
        <taxon>Pseudomonadati</taxon>
        <taxon>Pseudomonadota</taxon>
        <taxon>Alphaproteobacteria</taxon>
        <taxon>Rhodospirillales</taxon>
        <taxon>Rhodospirillaceae</taxon>
        <taxon>Magnetospirillum</taxon>
    </lineage>
</organism>
<dbReference type="Gene3D" id="3.30.1330.60">
    <property type="entry name" value="OmpA-like domain"/>
    <property type="match status" value="1"/>
</dbReference>
<dbReference type="GO" id="GO:0016020">
    <property type="term" value="C:membrane"/>
    <property type="evidence" value="ECO:0007669"/>
    <property type="project" value="UniProtKB-UniRule"/>
</dbReference>
<sequence length="390" mass="41762">MSRGGRLLMIAVGAVTISSTSLPASAQIVVGDSQSSVYVDLGVLDRLGPEPSLPGLMNHEVRATYATPAARPSPRPVAKAQPHVQRLSQPAVATVKPQQAKAKEKTPVKKLAPTRPAATVASAPAPRVAMAPALPERPKVERPKIIETPKPPEPVKVVTPVKPEPPKVELPRVVEAPKPPEPVKVVTPVKPEPPKVELPKVVETPKPPEPVKVVTPVKPEPPKVELPRVVEAPKPPEPVKVVTPVKPEPPKVELPRVVEAPKPPPTVLAAIPSASTPLTSAAAPLRKGDNLTIPFALDSARLSEGNRTDLERMAHRMERDETLSLQLLAYAAGDEANASKARRLSLSRALEVRKYLMEMGVRSTRIEVRALGNKIENGAPDRVDAVLTQR</sequence>